<reference evidence="1 2" key="2">
    <citation type="journal article" date="2023" name="ChemBioChem">
        <title>Acyltransferase Domain Exchange between Two Independent Type I Polyketide Synthases in the Same Producer Strain of Macrolide Antibiotics.</title>
        <authorList>
            <person name="Kudo F."/>
            <person name="Kishikawa K."/>
            <person name="Tsuboi K."/>
            <person name="Kido T."/>
            <person name="Usui T."/>
            <person name="Hashimoto J."/>
            <person name="Shin-Ya K."/>
            <person name="Miyanaga A."/>
            <person name="Eguchi T."/>
        </authorList>
    </citation>
    <scope>NUCLEOTIDE SEQUENCE [LARGE SCALE GENOMIC DNA]</scope>
    <source>
        <strain evidence="1 2">A-8890</strain>
    </source>
</reference>
<dbReference type="EMBL" id="AP018448">
    <property type="protein sequence ID" value="BBC29978.1"/>
    <property type="molecule type" value="Genomic_DNA"/>
</dbReference>
<protein>
    <submittedName>
        <fullName evidence="1">Uncharacterized protein</fullName>
    </submittedName>
</protein>
<gene>
    <name evidence="1" type="ORF">SGFS_012720</name>
</gene>
<evidence type="ECO:0000313" key="1">
    <source>
        <dbReference type="EMBL" id="BBC29978.1"/>
    </source>
</evidence>
<accession>A0ABM7F2G5</accession>
<sequence length="107" mass="11892">MAAHADRRDAFAQRIYEYWNPGSRWSEAHPDDVIAYRADADIAMTAADALSGITYTPPERSDIYREVADRLGAYAGTQKDDAPIVARMADAVREWADWADSFHAGDA</sequence>
<organism evidence="1 2">
    <name type="scientific">Streptomyces graminofaciens</name>
    <dbReference type="NCBI Taxonomy" id="68212"/>
    <lineage>
        <taxon>Bacteria</taxon>
        <taxon>Bacillati</taxon>
        <taxon>Actinomycetota</taxon>
        <taxon>Actinomycetes</taxon>
        <taxon>Kitasatosporales</taxon>
        <taxon>Streptomycetaceae</taxon>
        <taxon>Streptomyces</taxon>
    </lineage>
</organism>
<name>A0ABM7F2G5_9ACTN</name>
<dbReference type="Proteomes" id="UP001321542">
    <property type="component" value="Chromosome"/>
</dbReference>
<reference evidence="1 2" key="1">
    <citation type="journal article" date="2010" name="ChemBioChem">
        <title>Cloning and characterization of the biosynthetic gene cluster of 16-membered macrolide antibiotic FD-891: involvement of a dual functional cytochrome P450 monooxygenase catalyzing epoxidation and hydroxylation.</title>
        <authorList>
            <person name="Kudo F."/>
            <person name="Motegi A."/>
            <person name="Mizoue K."/>
            <person name="Eguchi T."/>
        </authorList>
    </citation>
    <scope>NUCLEOTIDE SEQUENCE [LARGE SCALE GENOMIC DNA]</scope>
    <source>
        <strain evidence="1 2">A-8890</strain>
    </source>
</reference>
<evidence type="ECO:0000313" key="2">
    <source>
        <dbReference type="Proteomes" id="UP001321542"/>
    </source>
</evidence>
<keyword evidence="2" id="KW-1185">Reference proteome</keyword>
<dbReference type="RefSeq" id="WP_286248244.1">
    <property type="nucleotide sequence ID" value="NZ_AP018448.1"/>
</dbReference>
<proteinExistence type="predicted"/>